<dbReference type="InterPro" id="IPR050109">
    <property type="entry name" value="HTH-type_TetR-like_transc_reg"/>
</dbReference>
<feature type="compositionally biased region" description="Basic and acidic residues" evidence="5">
    <location>
        <begin position="11"/>
        <end position="23"/>
    </location>
</feature>
<keyword evidence="8" id="KW-1185">Reference proteome</keyword>
<keyword evidence="3" id="KW-0804">Transcription</keyword>
<evidence type="ECO:0000256" key="5">
    <source>
        <dbReference type="SAM" id="MobiDB-lite"/>
    </source>
</evidence>
<dbReference type="PANTHER" id="PTHR30055">
    <property type="entry name" value="HTH-TYPE TRANSCRIPTIONAL REGULATOR RUTR"/>
    <property type="match status" value="1"/>
</dbReference>
<organism evidence="7 8">
    <name type="scientific">Nocardia xishanensis</name>
    <dbReference type="NCBI Taxonomy" id="238964"/>
    <lineage>
        <taxon>Bacteria</taxon>
        <taxon>Bacillati</taxon>
        <taxon>Actinomycetota</taxon>
        <taxon>Actinomycetes</taxon>
        <taxon>Mycobacteriales</taxon>
        <taxon>Nocardiaceae</taxon>
        <taxon>Nocardia</taxon>
    </lineage>
</organism>
<evidence type="ECO:0000313" key="7">
    <source>
        <dbReference type="EMBL" id="MFI2475341.1"/>
    </source>
</evidence>
<dbReference type="Proteomes" id="UP001611415">
    <property type="component" value="Unassembled WGS sequence"/>
</dbReference>
<dbReference type="Pfam" id="PF00440">
    <property type="entry name" value="TetR_N"/>
    <property type="match status" value="1"/>
</dbReference>
<name>A0ABW7X2J8_9NOCA</name>
<protein>
    <submittedName>
        <fullName evidence="7">TetR/AcrR family transcriptional regulator</fullName>
    </submittedName>
</protein>
<evidence type="ECO:0000256" key="1">
    <source>
        <dbReference type="ARBA" id="ARBA00023015"/>
    </source>
</evidence>
<accession>A0ABW7X2J8</accession>
<gene>
    <name evidence="7" type="ORF">ACH49W_18355</name>
</gene>
<feature type="DNA-binding region" description="H-T-H motif" evidence="4">
    <location>
        <begin position="47"/>
        <end position="66"/>
    </location>
</feature>
<keyword evidence="2 4" id="KW-0238">DNA-binding</keyword>
<sequence length="233" mass="25272">MTTSESATEQAARRPNREGPYHHGDLRNALVRAAAELAENGGPEAVTVRAAARRVGVTPTAAYRHFTNHEQLLGAAQEQAQQTLFDAMAETIRMFPPDADAVTRLFAVGRGYIVFAMREPGLFRTAFCNREQDGPEDWNSPAFDLLSNLLDELVEIGFTDPTHRPDAEFAAWSAVHGMASLLIEGALPDQGREAKDLAIARTLAMVERGLATGPNAANFPRSAQLAAMLDESD</sequence>
<comment type="caution">
    <text evidence="7">The sequence shown here is derived from an EMBL/GenBank/DDBJ whole genome shotgun (WGS) entry which is preliminary data.</text>
</comment>
<evidence type="ECO:0000256" key="4">
    <source>
        <dbReference type="PROSITE-ProRule" id="PRU00335"/>
    </source>
</evidence>
<dbReference type="SUPFAM" id="SSF46689">
    <property type="entry name" value="Homeodomain-like"/>
    <property type="match status" value="1"/>
</dbReference>
<dbReference type="Pfam" id="PF13305">
    <property type="entry name" value="TetR_C_33"/>
    <property type="match status" value="1"/>
</dbReference>
<evidence type="ECO:0000313" key="8">
    <source>
        <dbReference type="Proteomes" id="UP001611415"/>
    </source>
</evidence>
<keyword evidence="1" id="KW-0805">Transcription regulation</keyword>
<dbReference type="PANTHER" id="PTHR30055:SF234">
    <property type="entry name" value="HTH-TYPE TRANSCRIPTIONAL REGULATOR BETI"/>
    <property type="match status" value="1"/>
</dbReference>
<evidence type="ECO:0000256" key="2">
    <source>
        <dbReference type="ARBA" id="ARBA00023125"/>
    </source>
</evidence>
<dbReference type="InterPro" id="IPR001647">
    <property type="entry name" value="HTH_TetR"/>
</dbReference>
<evidence type="ECO:0000259" key="6">
    <source>
        <dbReference type="PROSITE" id="PS50977"/>
    </source>
</evidence>
<dbReference type="RefSeq" id="WP_397093002.1">
    <property type="nucleotide sequence ID" value="NZ_JBIRYO010000011.1"/>
</dbReference>
<dbReference type="PROSITE" id="PS50977">
    <property type="entry name" value="HTH_TETR_2"/>
    <property type="match status" value="1"/>
</dbReference>
<dbReference type="SUPFAM" id="SSF48498">
    <property type="entry name" value="Tetracyclin repressor-like, C-terminal domain"/>
    <property type="match status" value="1"/>
</dbReference>
<dbReference type="EMBL" id="JBIRYO010000011">
    <property type="protein sequence ID" value="MFI2475341.1"/>
    <property type="molecule type" value="Genomic_DNA"/>
</dbReference>
<dbReference type="InterPro" id="IPR036271">
    <property type="entry name" value="Tet_transcr_reg_TetR-rel_C_sf"/>
</dbReference>
<feature type="domain" description="HTH tetR-type" evidence="6">
    <location>
        <begin position="24"/>
        <end position="84"/>
    </location>
</feature>
<proteinExistence type="predicted"/>
<evidence type="ECO:0000256" key="3">
    <source>
        <dbReference type="ARBA" id="ARBA00023163"/>
    </source>
</evidence>
<dbReference type="Gene3D" id="1.10.357.10">
    <property type="entry name" value="Tetracycline Repressor, domain 2"/>
    <property type="match status" value="1"/>
</dbReference>
<dbReference type="InterPro" id="IPR009057">
    <property type="entry name" value="Homeodomain-like_sf"/>
</dbReference>
<feature type="region of interest" description="Disordered" evidence="5">
    <location>
        <begin position="1"/>
        <end position="23"/>
    </location>
</feature>
<dbReference type="InterPro" id="IPR025996">
    <property type="entry name" value="MT1864/Rv1816-like_C"/>
</dbReference>
<reference evidence="7 8" key="1">
    <citation type="submission" date="2024-10" db="EMBL/GenBank/DDBJ databases">
        <title>The Natural Products Discovery Center: Release of the First 8490 Sequenced Strains for Exploring Actinobacteria Biosynthetic Diversity.</title>
        <authorList>
            <person name="Kalkreuter E."/>
            <person name="Kautsar S.A."/>
            <person name="Yang D."/>
            <person name="Bader C.D."/>
            <person name="Teijaro C.N."/>
            <person name="Fluegel L."/>
            <person name="Davis C.M."/>
            <person name="Simpson J.R."/>
            <person name="Lauterbach L."/>
            <person name="Steele A.D."/>
            <person name="Gui C."/>
            <person name="Meng S."/>
            <person name="Li G."/>
            <person name="Viehrig K."/>
            <person name="Ye F."/>
            <person name="Su P."/>
            <person name="Kiefer A.F."/>
            <person name="Nichols A."/>
            <person name="Cepeda A.J."/>
            <person name="Yan W."/>
            <person name="Fan B."/>
            <person name="Jiang Y."/>
            <person name="Adhikari A."/>
            <person name="Zheng C.-J."/>
            <person name="Schuster L."/>
            <person name="Cowan T.M."/>
            <person name="Smanski M.J."/>
            <person name="Chevrette M.G."/>
            <person name="De Carvalho L.P.S."/>
            <person name="Shen B."/>
        </authorList>
    </citation>
    <scope>NUCLEOTIDE SEQUENCE [LARGE SCALE GENOMIC DNA]</scope>
    <source>
        <strain evidence="7 8">NPDC019275</strain>
    </source>
</reference>